<dbReference type="PROSITE" id="PS50302">
    <property type="entry name" value="PUM"/>
    <property type="match status" value="2"/>
</dbReference>
<evidence type="ECO:0000259" key="5">
    <source>
        <dbReference type="PROSITE" id="PS50102"/>
    </source>
</evidence>
<dbReference type="InterPro" id="IPR001313">
    <property type="entry name" value="Pumilio_RNA-bd_rpt"/>
</dbReference>
<dbReference type="PROSITE" id="PS50303">
    <property type="entry name" value="PUM_HD"/>
    <property type="match status" value="1"/>
</dbReference>
<dbReference type="SUPFAM" id="SSF54928">
    <property type="entry name" value="RNA-binding domain, RBD"/>
    <property type="match status" value="1"/>
</dbReference>
<dbReference type="SMART" id="SM00025">
    <property type="entry name" value="Pumilio"/>
    <property type="match status" value="4"/>
</dbReference>
<accession>A0ABR4P0A1</accession>
<dbReference type="PROSITE" id="PS50102">
    <property type="entry name" value="RRM"/>
    <property type="match status" value="1"/>
</dbReference>
<feature type="compositionally biased region" description="Polar residues" evidence="4">
    <location>
        <begin position="254"/>
        <end position="268"/>
    </location>
</feature>
<dbReference type="SUPFAM" id="SSF48371">
    <property type="entry name" value="ARM repeat"/>
    <property type="match status" value="1"/>
</dbReference>
<dbReference type="InterPro" id="IPR012677">
    <property type="entry name" value="Nucleotide-bd_a/b_plait_sf"/>
</dbReference>
<keyword evidence="1" id="KW-0677">Repeat</keyword>
<comment type="caution">
    <text evidence="7">The sequence shown here is derived from an EMBL/GenBank/DDBJ whole genome shotgun (WGS) entry which is preliminary data.</text>
</comment>
<dbReference type="Pfam" id="PF00076">
    <property type="entry name" value="RRM_1"/>
    <property type="match status" value="1"/>
</dbReference>
<evidence type="ECO:0000256" key="1">
    <source>
        <dbReference type="ARBA" id="ARBA00022737"/>
    </source>
</evidence>
<feature type="region of interest" description="Disordered" evidence="4">
    <location>
        <begin position="946"/>
        <end position="973"/>
    </location>
</feature>
<feature type="region of interest" description="Disordered" evidence="4">
    <location>
        <begin position="61"/>
        <end position="147"/>
    </location>
</feature>
<feature type="repeat" description="Pumilio" evidence="3">
    <location>
        <begin position="617"/>
        <end position="652"/>
    </location>
</feature>
<evidence type="ECO:0000259" key="6">
    <source>
        <dbReference type="PROSITE" id="PS50303"/>
    </source>
</evidence>
<evidence type="ECO:0000256" key="3">
    <source>
        <dbReference type="PROSITE-ProRule" id="PRU00317"/>
    </source>
</evidence>
<organism evidence="7 8">
    <name type="scientific">Nakaseomyces bracarensis</name>
    <dbReference type="NCBI Taxonomy" id="273131"/>
    <lineage>
        <taxon>Eukaryota</taxon>
        <taxon>Fungi</taxon>
        <taxon>Dikarya</taxon>
        <taxon>Ascomycota</taxon>
        <taxon>Saccharomycotina</taxon>
        <taxon>Saccharomycetes</taxon>
        <taxon>Saccharomycetales</taxon>
        <taxon>Saccharomycetaceae</taxon>
        <taxon>Nakaseomyces</taxon>
    </lineage>
</organism>
<evidence type="ECO:0000313" key="7">
    <source>
        <dbReference type="EMBL" id="KAL3234954.1"/>
    </source>
</evidence>
<dbReference type="InterPro" id="IPR033133">
    <property type="entry name" value="PUM-HD"/>
</dbReference>
<dbReference type="Gene3D" id="3.30.70.330">
    <property type="match status" value="1"/>
</dbReference>
<dbReference type="InterPro" id="IPR000504">
    <property type="entry name" value="RRM_dom"/>
</dbReference>
<dbReference type="PANTHER" id="PTHR47093">
    <property type="entry name" value="PROTEIN JSN1-RELATED"/>
    <property type="match status" value="1"/>
</dbReference>
<gene>
    <name evidence="7" type="ORF">RNJ44_02742</name>
</gene>
<dbReference type="PANTHER" id="PTHR47093:SF1">
    <property type="entry name" value="PROTEIN JSN1-RELATED"/>
    <property type="match status" value="1"/>
</dbReference>
<feature type="region of interest" description="Disordered" evidence="4">
    <location>
        <begin position="235"/>
        <end position="268"/>
    </location>
</feature>
<name>A0ABR4P0A1_9SACH</name>
<dbReference type="SMART" id="SM00360">
    <property type="entry name" value="RRM"/>
    <property type="match status" value="1"/>
</dbReference>
<dbReference type="Gene3D" id="1.25.10.10">
    <property type="entry name" value="Leucine-rich Repeat Variant"/>
    <property type="match status" value="1"/>
</dbReference>
<dbReference type="InterPro" id="IPR011989">
    <property type="entry name" value="ARM-like"/>
</dbReference>
<evidence type="ECO:0000256" key="4">
    <source>
        <dbReference type="SAM" id="MobiDB-lite"/>
    </source>
</evidence>
<feature type="compositionally biased region" description="Low complexity" evidence="4">
    <location>
        <begin position="66"/>
        <end position="115"/>
    </location>
</feature>
<feature type="domain" description="RRM" evidence="5">
    <location>
        <begin position="339"/>
        <end position="430"/>
    </location>
</feature>
<dbReference type="InterPro" id="IPR016024">
    <property type="entry name" value="ARM-type_fold"/>
</dbReference>
<sequence length="1053" mass="117394">MNEDRYEYFPSVISPGVTIPIYEDDDMMDEDDGKRISSYRSKKERFSNTLNSILPSISAKFHTRKSSSNVSNESSSGSTVVTNTNTGSNTTSPHMFSSVNHNNNNNSSSNSNSNSLYFRQQYNGTNNINNNNNNNNNPNFDVISSSSKDFQGTPLTYGSIDNSPNYLSTSNHGTSIPLISPIVPQQMTNNSNNIWYNNNSNNSTNNNNNTNPTPTSIPPSVKDPFEYSNPPISGLNHLQTGNNNSYNNNTTDNFSINRQRTQSGSSYNNPMIGNIPHYGSDMSLHYSLNNATSTTLNGINGNGNTPIVMDDIDPQNITWVTTNPNVPIPNQASTLLPTNTICITNVFPLQPPSVDYNNNPVSHPINLTSTLLASLCSQFGRVISAKTLKHLNIALVEFETIEGAISAIENLQGKEFSVLGLPSTVTLAKVFASNETAELAHEQQIQQQQLDPTVRKPLLHELFLNNNLYQSQSQSQSQQYLQIQQGVTGQPNLQPPVILTHQSKENSATKTNLSSIHLSAADSDPCPFTLPPLRLPEQEDRFRDIVKKFNTQYDDEILNHTIKNALNCTMNCDTNNFGPIPQQSVHRVFDAPKLRELRKAFDSNSLSSIEIEQLAVAMLDELPELCLDYSGNTIIQKMYENCSDVIIDLMLRESHKYLTSMGIHKNGTWVSQKIIKVVHTPRQMNFITKGIQEYCTALFNDQYGNYVIQGVLTFGFPWNSFIFENIMSNFWTIVDNKFGVRAVRACLESNQYMSTEQALLLCSMIILYAEYLSTSSNGTLLVTWYLDSCVLIEKYSMIINSLIPHIAKLCCHKLGSLTILKLLNLRTDSNLKDSLLTSIFGDLNDNKPSDNLVEILKDSNCGGSCLYKIISSRLIDNERKNNIVEKIRIVLLNSNLAHQNKRLIEEVGLTSTNNVNINGSSATQTRHRKTMSHSYVHDNVRQARGFSLPSRSSHPKSANAASSYLSPNSGNGINHMDPISPDPMLYINNNSPNAPIGLSQNPYQPVNETFDLTSQFEIMSLQNPMQNYRGTGHEILSQTLMDDRSSNLSFGYR</sequence>
<feature type="compositionally biased region" description="Low complexity" evidence="4">
    <location>
        <begin position="240"/>
        <end position="253"/>
    </location>
</feature>
<feature type="repeat" description="Pumilio" evidence="3">
    <location>
        <begin position="801"/>
        <end position="837"/>
    </location>
</feature>
<dbReference type="Proteomes" id="UP001623330">
    <property type="component" value="Unassembled WGS sequence"/>
</dbReference>
<proteinExistence type="predicted"/>
<evidence type="ECO:0000313" key="8">
    <source>
        <dbReference type="Proteomes" id="UP001623330"/>
    </source>
</evidence>
<evidence type="ECO:0000256" key="2">
    <source>
        <dbReference type="PROSITE-ProRule" id="PRU00176"/>
    </source>
</evidence>
<dbReference type="InterPro" id="IPR035979">
    <property type="entry name" value="RBD_domain_sf"/>
</dbReference>
<feature type="domain" description="PUM-HD" evidence="6">
    <location>
        <begin position="553"/>
        <end position="911"/>
    </location>
</feature>
<protein>
    <submittedName>
        <fullName evidence="7">Protein JSN1</fullName>
    </submittedName>
</protein>
<keyword evidence="8" id="KW-1185">Reference proteome</keyword>
<feature type="compositionally biased region" description="Low complexity" evidence="4">
    <location>
        <begin position="123"/>
        <end position="139"/>
    </location>
</feature>
<dbReference type="InterPro" id="IPR052645">
    <property type="entry name" value="Pumilio_domain_protein"/>
</dbReference>
<dbReference type="EMBL" id="JBEVYD010000002">
    <property type="protein sequence ID" value="KAL3234954.1"/>
    <property type="molecule type" value="Genomic_DNA"/>
</dbReference>
<dbReference type="Pfam" id="PF00806">
    <property type="entry name" value="PUF"/>
    <property type="match status" value="2"/>
</dbReference>
<reference evidence="7 8" key="1">
    <citation type="submission" date="2024-05" db="EMBL/GenBank/DDBJ databases">
        <title>Long read based assembly of the Candida bracarensis genome reveals expanded adhesin content.</title>
        <authorList>
            <person name="Marcet-Houben M."/>
            <person name="Ksiezopolska E."/>
            <person name="Gabaldon T."/>
        </authorList>
    </citation>
    <scope>NUCLEOTIDE SEQUENCE [LARGE SCALE GENOMIC DNA]</scope>
    <source>
        <strain evidence="7 8">CBM6</strain>
    </source>
</reference>
<feature type="compositionally biased region" description="Polar residues" evidence="4">
    <location>
        <begin position="949"/>
        <end position="972"/>
    </location>
</feature>
<keyword evidence="2" id="KW-0694">RNA-binding</keyword>